<dbReference type="Gene3D" id="1.20.1280.50">
    <property type="match status" value="2"/>
</dbReference>
<evidence type="ECO:0000313" key="3">
    <source>
        <dbReference type="Proteomes" id="UP000823674"/>
    </source>
</evidence>
<dbReference type="Proteomes" id="UP000823674">
    <property type="component" value="Chromosome A04"/>
</dbReference>
<keyword evidence="3" id="KW-1185">Reference proteome</keyword>
<evidence type="ECO:0000259" key="1">
    <source>
        <dbReference type="PROSITE" id="PS50181"/>
    </source>
</evidence>
<dbReference type="Pfam" id="PF00646">
    <property type="entry name" value="F-box"/>
    <property type="match status" value="2"/>
</dbReference>
<dbReference type="InterPro" id="IPR001810">
    <property type="entry name" value="F-box_dom"/>
</dbReference>
<dbReference type="InterPro" id="IPR013101">
    <property type="entry name" value="LRR_PRU1-like"/>
</dbReference>
<dbReference type="CDD" id="cd22160">
    <property type="entry name" value="F-box_AtFBL13-like"/>
    <property type="match status" value="2"/>
</dbReference>
<protein>
    <recommendedName>
        <fullName evidence="1">F-box domain-containing protein</fullName>
    </recommendedName>
</protein>
<dbReference type="PROSITE" id="PS50181">
    <property type="entry name" value="FBOX"/>
    <property type="match status" value="1"/>
</dbReference>
<dbReference type="InterPro" id="IPR006566">
    <property type="entry name" value="FBD"/>
</dbReference>
<comment type="caution">
    <text evidence="2">The sequence shown here is derived from an EMBL/GenBank/DDBJ whole genome shotgun (WGS) entry which is preliminary data.</text>
</comment>
<reference evidence="2 3" key="1">
    <citation type="submission" date="2021-03" db="EMBL/GenBank/DDBJ databases">
        <authorList>
            <person name="King G.J."/>
            <person name="Bancroft I."/>
            <person name="Baten A."/>
            <person name="Bloomfield J."/>
            <person name="Borpatragohain P."/>
            <person name="He Z."/>
            <person name="Irish N."/>
            <person name="Irwin J."/>
            <person name="Liu K."/>
            <person name="Mauleon R.P."/>
            <person name="Moore J."/>
            <person name="Morris R."/>
            <person name="Ostergaard L."/>
            <person name="Wang B."/>
            <person name="Wells R."/>
        </authorList>
    </citation>
    <scope>NUCLEOTIDE SEQUENCE [LARGE SCALE GENOMIC DNA]</scope>
    <source>
        <strain evidence="2">R-o-18</strain>
        <tissue evidence="2">Leaf</tissue>
    </source>
</reference>
<organism evidence="2 3">
    <name type="scientific">Brassica rapa subsp. trilocularis</name>
    <dbReference type="NCBI Taxonomy" id="1813537"/>
    <lineage>
        <taxon>Eukaryota</taxon>
        <taxon>Viridiplantae</taxon>
        <taxon>Streptophyta</taxon>
        <taxon>Embryophyta</taxon>
        <taxon>Tracheophyta</taxon>
        <taxon>Spermatophyta</taxon>
        <taxon>Magnoliopsida</taxon>
        <taxon>eudicotyledons</taxon>
        <taxon>Gunneridae</taxon>
        <taxon>Pentapetalae</taxon>
        <taxon>rosids</taxon>
        <taxon>malvids</taxon>
        <taxon>Brassicales</taxon>
        <taxon>Brassicaceae</taxon>
        <taxon>Brassiceae</taxon>
        <taxon>Brassica</taxon>
    </lineage>
</organism>
<dbReference type="SUPFAM" id="SSF81383">
    <property type="entry name" value="F-box domain"/>
    <property type="match status" value="2"/>
</dbReference>
<dbReference type="Pfam" id="PF07723">
    <property type="entry name" value="LRR_2"/>
    <property type="match status" value="1"/>
</dbReference>
<sequence length="953" mass="108114">MEGYKKANQSSRDVISKLPDNILCRILSFLTTKEAALTLLLSKRWSNLLQLVPILDFDDSVSNHRKVGPVKLVAFKNFVESVLSRRFKNSSSPVKKVSLRLSNEYIERRIVKRWIQQVIDHGALELTLRLDYNSNFTMPFRVLTSKALVHLRIGSRIRLTQPRPNSVSPMLNSLVLDSVLFGSVTLLLQSILSVYPNLQSLRIHESKGWYYWDGSVSSQTLKRLVYRRDDDTSGPKRCVTFDTPALVYLEYSDVVADKYENLSLDSLVEVRLDLQLTADQIMRKNATDSVGFVPGDVSTLFMGIKNVKILCLSPDSLDTLYYRGGDVPVFNNLICLSLGSDHKPRGSPYIFWKLLPSLLLNSQNLQTLIIKGLVHYAKEGSCESVWTQPISWDDVSESLSLCGVKVLEINGYEGTHDELTHMKRFLRKLSRLEMVRVITPKGVDDGERYRFRTDLLHLIATPKCEVQVHGRKIMESNKKANPSSRDLISTLPDDVLCYILSFLTTKEAALTQVLSKRWSNLLHLVPILDFDDSLLLNRKMGREQTKVFMEFVERVLFARDKNSSPVRKASFKLSHLDLHERFVRVPLWVNKVMDLGASELCLTFGGESGDLKYVSFVLLYCDLESKALVNLRIGRVYLIHHDGTFPDAVSQTLTTLFLDSVEFTYFKPGFEAILSAFPNLQNLRVHESNKWYYWDGSVSSPTLKRFVYRRDDDTSGPKPCVTFDTPGLVCLEYSDVVADKYENLRLDSLVEARLDLLLTAGQIMRKNAQDNVGFVPGDVSTLFKGIRHVKILSLSPDALDTLYYRGGEIPVFNNLISLSLGSDRPHGSPYIFKKLLPSLLLKAPNLQTLIIKGLGHYVKKGWEVGWHLRLSLDDMYDALSSSGVKVLQINGYEGTGEELSHMERFLGTLPHLEMVRVTHKGVDDGERRRLVNYLLCLPRASPKCKVQVMKESA</sequence>
<dbReference type="PANTHER" id="PTHR31293">
    <property type="entry name" value="RNI-LIKE SUPERFAMILY PROTEIN"/>
    <property type="match status" value="1"/>
</dbReference>
<dbReference type="InterPro" id="IPR036047">
    <property type="entry name" value="F-box-like_dom_sf"/>
</dbReference>
<dbReference type="PANTHER" id="PTHR31293:SF12">
    <property type="entry name" value="RNI-LIKE SUPERFAMILY PROTEIN"/>
    <property type="match status" value="1"/>
</dbReference>
<evidence type="ECO:0000313" key="2">
    <source>
        <dbReference type="EMBL" id="KAG5399670.1"/>
    </source>
</evidence>
<proteinExistence type="predicted"/>
<name>A0ABQ7MP78_BRACM</name>
<dbReference type="SMART" id="SM00579">
    <property type="entry name" value="FBD"/>
    <property type="match status" value="2"/>
</dbReference>
<dbReference type="InterPro" id="IPR055294">
    <property type="entry name" value="FBL60-like"/>
</dbReference>
<dbReference type="SMART" id="SM00256">
    <property type="entry name" value="FBOX"/>
    <property type="match status" value="2"/>
</dbReference>
<feature type="domain" description="F-box" evidence="1">
    <location>
        <begin position="12"/>
        <end position="50"/>
    </location>
</feature>
<accession>A0ABQ7MP78</accession>
<gene>
    <name evidence="2" type="primary">A04p002890.1_BraROA</name>
    <name evidence="2" type="ORF">IGI04_014277</name>
</gene>
<dbReference type="InterPro" id="IPR053781">
    <property type="entry name" value="F-box_AtFBL13-like"/>
</dbReference>
<dbReference type="EMBL" id="JADBGQ010000004">
    <property type="protein sequence ID" value="KAG5399670.1"/>
    <property type="molecule type" value="Genomic_DNA"/>
</dbReference>